<keyword evidence="1" id="KW-0677">Repeat</keyword>
<sequence length="294" mass="33357">MKKYLIFFICFLFLFGCSNNKVQKVYSDEEINAAISTNNTLIMEEILKNGVSPNYQFKDGNNLISLALKNNSLDILRVLLKNKADVNMGLGPIKIMGTDKLSPGQTPIYYVKSLEALKLLVNSGSNINDKNTDGTPLLTYFIKYKPIEYSIYLVEKGAYLNIVDREGWTPVFWAGISGNSELLQSMYNKEPLSFAYKDKKGNYPVYYSYSEPNLEIFLQGHYDLNAKNIYGENILGEVYLKAIANGYLDIVKKLINIGVDKNYESYGENGIDTAMEYNSTEILKYLREIGVKEN</sequence>
<keyword evidence="4" id="KW-0732">Signal</keyword>
<dbReference type="SMART" id="SM00248">
    <property type="entry name" value="ANK"/>
    <property type="match status" value="7"/>
</dbReference>
<gene>
    <name evidence="5" type="ORF">SAMN02745174_00472</name>
</gene>
<evidence type="ECO:0000313" key="6">
    <source>
        <dbReference type="Proteomes" id="UP000191153"/>
    </source>
</evidence>
<evidence type="ECO:0000256" key="2">
    <source>
        <dbReference type="ARBA" id="ARBA00023043"/>
    </source>
</evidence>
<dbReference type="EMBL" id="FUWX01000005">
    <property type="protein sequence ID" value="SJZ42878.1"/>
    <property type="molecule type" value="Genomic_DNA"/>
</dbReference>
<dbReference type="Gene3D" id="1.25.40.20">
    <property type="entry name" value="Ankyrin repeat-containing domain"/>
    <property type="match status" value="2"/>
</dbReference>
<dbReference type="Pfam" id="PF13606">
    <property type="entry name" value="Ank_3"/>
    <property type="match status" value="1"/>
</dbReference>
<evidence type="ECO:0000313" key="5">
    <source>
        <dbReference type="EMBL" id="SJZ42878.1"/>
    </source>
</evidence>
<evidence type="ECO:0000256" key="3">
    <source>
        <dbReference type="PROSITE-ProRule" id="PRU00023"/>
    </source>
</evidence>
<name>A0A1T4KKG1_9FUSO</name>
<dbReference type="PANTHER" id="PTHR24198">
    <property type="entry name" value="ANKYRIN REPEAT AND PROTEIN KINASE DOMAIN-CONTAINING PROTEIN"/>
    <property type="match status" value="1"/>
</dbReference>
<feature type="repeat" description="ANK" evidence="3">
    <location>
        <begin position="59"/>
        <end position="87"/>
    </location>
</feature>
<keyword evidence="6" id="KW-1185">Reference proteome</keyword>
<protein>
    <submittedName>
        <fullName evidence="5">Ankyrin repeat-containing protein</fullName>
    </submittedName>
</protein>
<dbReference type="InterPro" id="IPR036770">
    <property type="entry name" value="Ankyrin_rpt-contain_sf"/>
</dbReference>
<dbReference type="InterPro" id="IPR002110">
    <property type="entry name" value="Ankyrin_rpt"/>
</dbReference>
<feature type="chain" id="PRO_5012188234" evidence="4">
    <location>
        <begin position="21"/>
        <end position="294"/>
    </location>
</feature>
<dbReference type="RefSeq" id="WP_078693010.1">
    <property type="nucleotide sequence ID" value="NZ_FUWX01000005.1"/>
</dbReference>
<evidence type="ECO:0000256" key="4">
    <source>
        <dbReference type="SAM" id="SignalP"/>
    </source>
</evidence>
<dbReference type="Pfam" id="PF12796">
    <property type="entry name" value="Ank_2"/>
    <property type="match status" value="1"/>
</dbReference>
<dbReference type="OrthoDB" id="88300at2"/>
<organism evidence="5 6">
    <name type="scientific">Cetobacterium ceti</name>
    <dbReference type="NCBI Taxonomy" id="180163"/>
    <lineage>
        <taxon>Bacteria</taxon>
        <taxon>Fusobacteriati</taxon>
        <taxon>Fusobacteriota</taxon>
        <taxon>Fusobacteriia</taxon>
        <taxon>Fusobacteriales</taxon>
        <taxon>Fusobacteriaceae</taxon>
        <taxon>Cetobacterium</taxon>
    </lineage>
</organism>
<dbReference type="AlphaFoldDB" id="A0A1T4KKG1"/>
<dbReference type="PROSITE" id="PS51257">
    <property type="entry name" value="PROKAR_LIPOPROTEIN"/>
    <property type="match status" value="1"/>
</dbReference>
<dbReference type="SUPFAM" id="SSF48403">
    <property type="entry name" value="Ankyrin repeat"/>
    <property type="match status" value="1"/>
</dbReference>
<accession>A0A1T4KKG1</accession>
<feature type="signal peptide" evidence="4">
    <location>
        <begin position="1"/>
        <end position="20"/>
    </location>
</feature>
<dbReference type="Proteomes" id="UP000191153">
    <property type="component" value="Unassembled WGS sequence"/>
</dbReference>
<dbReference type="PANTHER" id="PTHR24198:SF165">
    <property type="entry name" value="ANKYRIN REPEAT-CONTAINING PROTEIN-RELATED"/>
    <property type="match status" value="1"/>
</dbReference>
<dbReference type="STRING" id="180163.SAMN02745174_00472"/>
<reference evidence="5 6" key="1">
    <citation type="submission" date="2017-02" db="EMBL/GenBank/DDBJ databases">
        <authorList>
            <person name="Peterson S.W."/>
        </authorList>
    </citation>
    <scope>NUCLEOTIDE SEQUENCE [LARGE SCALE GENOMIC DNA]</scope>
    <source>
        <strain evidence="5 6">ATCC 700028</strain>
    </source>
</reference>
<dbReference type="PROSITE" id="PS50297">
    <property type="entry name" value="ANK_REP_REGION"/>
    <property type="match status" value="1"/>
</dbReference>
<dbReference type="PROSITE" id="PS50088">
    <property type="entry name" value="ANK_REPEAT"/>
    <property type="match status" value="1"/>
</dbReference>
<evidence type="ECO:0000256" key="1">
    <source>
        <dbReference type="ARBA" id="ARBA00022737"/>
    </source>
</evidence>
<proteinExistence type="predicted"/>
<keyword evidence="2 3" id="KW-0040">ANK repeat</keyword>